<reference evidence="3" key="1">
    <citation type="submission" date="2018-07" db="EMBL/GenBank/DDBJ databases">
        <title>Annotation of Aphanomyces astaci genome assembly.</title>
        <authorList>
            <person name="Studholme D.J."/>
        </authorList>
    </citation>
    <scope>NUCLEOTIDE SEQUENCE [LARGE SCALE GENOMIC DNA]</scope>
    <source>
        <strain evidence="3">Pc</strain>
    </source>
</reference>
<keyword evidence="4" id="KW-1185">Reference proteome</keyword>
<dbReference type="InterPro" id="IPR057670">
    <property type="entry name" value="SH3_retrovirus"/>
</dbReference>
<sequence length="469" mass="53330">MSPNESITHLNSSGSNYREWSNSVTEKLNQKRLGKYLKDPLESDRSTYAHGFAEEEDLVARSYIKLTIHKDQLEYFSKTQTTYDIWQALKDIHEGASATNLLTLMTEISNLCWTSDIAIDDFTDKYCELVRKLEAAGDWIPESAYATKLLVLMPEQFHNTVLHINRNHSTQPKYKTLSGVITELRADHELQLFRATVGQAPRTNDVTFQATAENTSFYCTKPGQVARQCPRKIGDMERGIYRKNINEDVQEQNLLDQGRRRVSVEAKLNNRRMYQLTGKIQAESNKLHSRANKCVFLGYSTTQKAYKLHDLEDSKCAFSVDVTFQEDTFMNAPRDHDEDDNIQLSREDAAMEQETPTKPNPRQAPVTVTPGTTPNNESTDTRLTTRRPSASTTDACQDMMRGAGTPPLRFEDTVELAHAPLKLPENQWLPQRTVGSRLGHSALKELQPLGSNPRRDVRETEAQFVVIVE</sequence>
<dbReference type="Pfam" id="PF14223">
    <property type="entry name" value="Retrotran_gag_2"/>
    <property type="match status" value="1"/>
</dbReference>
<name>A0A3R7XV15_APHAT</name>
<feature type="domain" description="Retroviral polymerase SH3-like" evidence="2">
    <location>
        <begin position="283"/>
        <end position="330"/>
    </location>
</feature>
<gene>
    <name evidence="3" type="ORF">B5M09_010898</name>
</gene>
<evidence type="ECO:0000313" key="3">
    <source>
        <dbReference type="EMBL" id="RQM23520.1"/>
    </source>
</evidence>
<comment type="caution">
    <text evidence="3">The sequence shown here is derived from an EMBL/GenBank/DDBJ whole genome shotgun (WGS) entry which is preliminary data.</text>
</comment>
<evidence type="ECO:0000256" key="1">
    <source>
        <dbReference type="SAM" id="MobiDB-lite"/>
    </source>
</evidence>
<protein>
    <recommendedName>
        <fullName evidence="2">Retroviral polymerase SH3-like domain-containing protein</fullName>
    </recommendedName>
</protein>
<feature type="region of interest" description="Disordered" evidence="1">
    <location>
        <begin position="350"/>
        <end position="397"/>
    </location>
</feature>
<dbReference type="AlphaFoldDB" id="A0A3R7XV15"/>
<proteinExistence type="predicted"/>
<dbReference type="EMBL" id="MZMZ02002941">
    <property type="protein sequence ID" value="RQM23520.1"/>
    <property type="molecule type" value="Genomic_DNA"/>
</dbReference>
<feature type="non-terminal residue" evidence="3">
    <location>
        <position position="469"/>
    </location>
</feature>
<feature type="compositionally biased region" description="Polar residues" evidence="1">
    <location>
        <begin position="375"/>
        <end position="395"/>
    </location>
</feature>
<evidence type="ECO:0000313" key="4">
    <source>
        <dbReference type="Proteomes" id="UP000284702"/>
    </source>
</evidence>
<dbReference type="Pfam" id="PF25597">
    <property type="entry name" value="SH3_retrovirus"/>
    <property type="match status" value="1"/>
</dbReference>
<feature type="compositionally biased region" description="Low complexity" evidence="1">
    <location>
        <begin position="365"/>
        <end position="374"/>
    </location>
</feature>
<dbReference type="Proteomes" id="UP000284702">
    <property type="component" value="Unassembled WGS sequence"/>
</dbReference>
<dbReference type="VEuPathDB" id="FungiDB:H257_06752"/>
<accession>A0A3R7XV15</accession>
<evidence type="ECO:0000259" key="2">
    <source>
        <dbReference type="Pfam" id="PF25597"/>
    </source>
</evidence>
<organism evidence="3 4">
    <name type="scientific">Aphanomyces astaci</name>
    <name type="common">Crayfish plague agent</name>
    <dbReference type="NCBI Taxonomy" id="112090"/>
    <lineage>
        <taxon>Eukaryota</taxon>
        <taxon>Sar</taxon>
        <taxon>Stramenopiles</taxon>
        <taxon>Oomycota</taxon>
        <taxon>Saprolegniomycetes</taxon>
        <taxon>Saprolegniales</taxon>
        <taxon>Verrucalvaceae</taxon>
        <taxon>Aphanomyces</taxon>
    </lineage>
</organism>